<feature type="compositionally biased region" description="Acidic residues" evidence="1">
    <location>
        <begin position="197"/>
        <end position="234"/>
    </location>
</feature>
<name>A0AAU9FBB8_DROMD</name>
<dbReference type="Proteomes" id="UP001500889">
    <property type="component" value="Chromosome O"/>
</dbReference>
<evidence type="ECO:0000256" key="1">
    <source>
        <dbReference type="SAM" id="MobiDB-lite"/>
    </source>
</evidence>
<feature type="compositionally biased region" description="Low complexity" evidence="1">
    <location>
        <begin position="291"/>
        <end position="302"/>
    </location>
</feature>
<reference evidence="2 3" key="1">
    <citation type="submission" date="2024-02" db="EMBL/GenBank/DDBJ databases">
        <title>A chromosome-level genome assembly of Drosophila madeirensis, a fruit fly species endemic to Madeira island.</title>
        <authorList>
            <person name="Tomihara K."/>
            <person name="Llopart A."/>
            <person name="Yamamoto D."/>
        </authorList>
    </citation>
    <scope>NUCLEOTIDE SEQUENCE [LARGE SCALE GENOMIC DNA]</scope>
    <source>
        <strain evidence="2 3">RF1</strain>
    </source>
</reference>
<sequence length="765" mass="88074">MDLADAEYAGHPHHARIIRLPNDLLIQLEHETHKPSQSILSLQSEQNREIFAEAFIEGHSDTLANLCVKALARRGFRNVPQMVLERAEWLRVFYDALDVDLPLVDCYFIDDQRYWQRVVWAKSPDKLLRMKSWHEYDWRAKGLSLKYVQLVEECPAAYWPEAQMAALASLIQEHVSAIHIKRLQVLPEAVFAKYDESEPEIDISSESSEEEDISSDEPDTEEDVAMGEDEDEEEPTSKRAPSVSAAEPKTGSDAQRKSASFGAVHILSSSSESSSELTDEETAERRRARQVRNAARQQLRAMAAEKRAKRQERRLRRQKMLQDRLRSVEPKKKSKRKKAIKGVFDIPVEPEPSDHEEQFVDMRNRELCLRHHKRVTYPTELCHHIDLGFVRHFKQLNSFTLEFLGPPDTNHYQSYQSKFSYDDMTRLAKGLLQLQHLQIFRLRNSLVDSLHLSILARALRSLDSLETVDFGYDRMEDDCSNALQILLDRPKMFKALQLEYNKLGANSMEVIGLALARHKEDCLEYLGLAHNPLCDNALGKLFHFIHGTGHVHSLNISAIEGGPSKGVIARDIAFLLRHHPPLRRLQMAAIPLGPAVGLPLLRALEGNRKILYFDCRECGLDEDQEFQADIIIRRNNYLVTNPPIDDICNLIKDRKHHLIQKMEQAYGTYKECVLSRPPLSSSSVSTIPELIEEKEEEEYDIWAELGIKTRQTVKVEVEPSEPSAESLPPFVYEANKFNLEEFREFVHLPGPSNRFYYFQESRVRD</sequence>
<protein>
    <submittedName>
        <fullName evidence="2">Uncharacterized protein</fullName>
    </submittedName>
</protein>
<dbReference type="EMBL" id="AP029263">
    <property type="protein sequence ID" value="BFF92948.1"/>
    <property type="molecule type" value="Genomic_DNA"/>
</dbReference>
<feature type="compositionally biased region" description="Basic and acidic residues" evidence="1">
    <location>
        <begin position="320"/>
        <end position="331"/>
    </location>
</feature>
<gene>
    <name evidence="2" type="ORF">DMAD_10891</name>
</gene>
<keyword evidence="3" id="KW-1185">Reference proteome</keyword>
<dbReference type="SUPFAM" id="SSF52047">
    <property type="entry name" value="RNI-like"/>
    <property type="match status" value="1"/>
</dbReference>
<feature type="region of interest" description="Disordered" evidence="1">
    <location>
        <begin position="197"/>
        <end position="339"/>
    </location>
</feature>
<dbReference type="InterPro" id="IPR032675">
    <property type="entry name" value="LRR_dom_sf"/>
</dbReference>
<dbReference type="Gene3D" id="3.80.10.10">
    <property type="entry name" value="Ribonuclease Inhibitor"/>
    <property type="match status" value="1"/>
</dbReference>
<feature type="compositionally biased region" description="Basic residues" evidence="1">
    <location>
        <begin position="307"/>
        <end position="319"/>
    </location>
</feature>
<evidence type="ECO:0000313" key="2">
    <source>
        <dbReference type="EMBL" id="BFF92948.1"/>
    </source>
</evidence>
<organism evidence="2 3">
    <name type="scientific">Drosophila madeirensis</name>
    <name type="common">Fruit fly</name>
    <dbReference type="NCBI Taxonomy" id="30013"/>
    <lineage>
        <taxon>Eukaryota</taxon>
        <taxon>Metazoa</taxon>
        <taxon>Ecdysozoa</taxon>
        <taxon>Arthropoda</taxon>
        <taxon>Hexapoda</taxon>
        <taxon>Insecta</taxon>
        <taxon>Pterygota</taxon>
        <taxon>Neoptera</taxon>
        <taxon>Endopterygota</taxon>
        <taxon>Diptera</taxon>
        <taxon>Brachycera</taxon>
        <taxon>Muscomorpha</taxon>
        <taxon>Ephydroidea</taxon>
        <taxon>Drosophilidae</taxon>
        <taxon>Drosophila</taxon>
        <taxon>Sophophora</taxon>
    </lineage>
</organism>
<dbReference type="AlphaFoldDB" id="A0AAU9FBB8"/>
<proteinExistence type="predicted"/>
<accession>A0AAU9FBB8</accession>
<evidence type="ECO:0000313" key="3">
    <source>
        <dbReference type="Proteomes" id="UP001500889"/>
    </source>
</evidence>